<organism evidence="1 2">
    <name type="scientific">Kitasatospora arboriphila</name>
    <dbReference type="NCBI Taxonomy" id="258052"/>
    <lineage>
        <taxon>Bacteria</taxon>
        <taxon>Bacillati</taxon>
        <taxon>Actinomycetota</taxon>
        <taxon>Actinomycetes</taxon>
        <taxon>Kitasatosporales</taxon>
        <taxon>Streptomycetaceae</taxon>
        <taxon>Kitasatospora</taxon>
    </lineage>
</organism>
<protein>
    <submittedName>
        <fullName evidence="1">Uncharacterized protein</fullName>
    </submittedName>
</protein>
<dbReference type="Proteomes" id="UP001499987">
    <property type="component" value="Unassembled WGS sequence"/>
</dbReference>
<evidence type="ECO:0000313" key="1">
    <source>
        <dbReference type="EMBL" id="GAA1100305.1"/>
    </source>
</evidence>
<dbReference type="EMBL" id="BAAALD010000052">
    <property type="protein sequence ID" value="GAA1100305.1"/>
    <property type="molecule type" value="Genomic_DNA"/>
</dbReference>
<evidence type="ECO:0000313" key="2">
    <source>
        <dbReference type="Proteomes" id="UP001499987"/>
    </source>
</evidence>
<accession>A0ABN1TSI0</accession>
<keyword evidence="2" id="KW-1185">Reference proteome</keyword>
<proteinExistence type="predicted"/>
<dbReference type="RefSeq" id="WP_344625795.1">
    <property type="nucleotide sequence ID" value="NZ_BAAALD010000052.1"/>
</dbReference>
<name>A0ABN1TSI0_9ACTN</name>
<comment type="caution">
    <text evidence="1">The sequence shown here is derived from an EMBL/GenBank/DDBJ whole genome shotgun (WGS) entry which is preliminary data.</text>
</comment>
<reference evidence="1 2" key="1">
    <citation type="journal article" date="2019" name="Int. J. Syst. Evol. Microbiol.">
        <title>The Global Catalogue of Microorganisms (GCM) 10K type strain sequencing project: providing services to taxonomists for standard genome sequencing and annotation.</title>
        <authorList>
            <consortium name="The Broad Institute Genomics Platform"/>
            <consortium name="The Broad Institute Genome Sequencing Center for Infectious Disease"/>
            <person name="Wu L."/>
            <person name="Ma J."/>
        </authorList>
    </citation>
    <scope>NUCLEOTIDE SEQUENCE [LARGE SCALE GENOMIC DNA]</scope>
    <source>
        <strain evidence="1 2">JCM 13002</strain>
    </source>
</reference>
<gene>
    <name evidence="1" type="ORF">GCM10009663_48720</name>
</gene>
<sequence>MPDTRTPVRPDFRGDFEIHLTVAPQQGPALAAWAAGRGLKVVDIELARGAAPRQPMLTLTVSGTLAEAEALAGRTGAEADSAGFAVLRTKIEAAPWTAGVPATDGQARALGPAYYFEHHVKLLLDTPPGPALAAAAERHDAHLSRNARRTRPDGQVEFFVTQRCRLVGADTAGRRLDALLADLTGHRIASVEREFAVLDTAEALDAGWIAEARPADAHPTEDTAERTSR</sequence>